<comment type="caution">
    <text evidence="3">The sequence shown here is derived from an EMBL/GenBank/DDBJ whole genome shotgun (WGS) entry which is preliminary data.</text>
</comment>
<organism evidence="3 4">
    <name type="scientific">Taishania pollutisoli</name>
    <dbReference type="NCBI Taxonomy" id="2766479"/>
    <lineage>
        <taxon>Bacteria</taxon>
        <taxon>Pseudomonadati</taxon>
        <taxon>Bacteroidota</taxon>
        <taxon>Flavobacteriia</taxon>
        <taxon>Flavobacteriales</taxon>
        <taxon>Crocinitomicaceae</taxon>
        <taxon>Taishania</taxon>
    </lineage>
</organism>
<dbReference type="Proteomes" id="UP000652681">
    <property type="component" value="Unassembled WGS sequence"/>
</dbReference>
<protein>
    <recommendedName>
        <fullName evidence="2">Protein SirB1 N-terminal domain-containing protein</fullName>
    </recommendedName>
</protein>
<dbReference type="PANTHER" id="PTHR31350:SF21">
    <property type="entry name" value="F-BOX ONLY PROTEIN 21"/>
    <property type="match status" value="1"/>
</dbReference>
<reference evidence="3" key="1">
    <citation type="submission" date="2020-09" db="EMBL/GenBank/DDBJ databases">
        <title>Taishania pollutisoli gen. nov., sp. nov., Isolated from Tetrabromobisphenol A-Contaminated Soil.</title>
        <authorList>
            <person name="Chen Q."/>
        </authorList>
    </citation>
    <scope>NUCLEOTIDE SEQUENCE</scope>
    <source>
        <strain evidence="3">CZZ-1</strain>
    </source>
</reference>
<evidence type="ECO:0000259" key="2">
    <source>
        <dbReference type="Pfam" id="PF13369"/>
    </source>
</evidence>
<evidence type="ECO:0000313" key="4">
    <source>
        <dbReference type="Proteomes" id="UP000652681"/>
    </source>
</evidence>
<dbReference type="EMBL" id="JACVEL010000007">
    <property type="protein sequence ID" value="MBC9813087.1"/>
    <property type="molecule type" value="Genomic_DNA"/>
</dbReference>
<feature type="domain" description="Protein SirB1 N-terminal" evidence="2">
    <location>
        <begin position="90"/>
        <end position="250"/>
    </location>
</feature>
<gene>
    <name evidence="3" type="ORF">H9Y05_11465</name>
</gene>
<dbReference type="InterPro" id="IPR032698">
    <property type="entry name" value="SirB1_N"/>
</dbReference>
<accession>A0A8J6TTG7</accession>
<sequence length="277" mass="32059">MDDPDENIFLHVRDRLLQYGPDAIPYLENSWGEKDFGLIFLTRVEQLIHEIQFEYTKKQLQLWLEGEKDLLSGAIVVAKYQYPGLDEDHIREFIVEMRKEIWLELSHRQTAFEKVRIFNKIFFGKYRFHGDSKDFHAPQNSYINTVIDSRKGNPLSLSILYSIVAQSLGMPVYGVNLPNHFVLAYIDEDGINQFAKAGNKTGILFYINPFSKGGLFDEGEIHDFLKNLNLPASREYFEPCSNTAVIRRMLTNLISAFQQAGNAERVKELTELRDILS</sequence>
<evidence type="ECO:0000256" key="1">
    <source>
        <dbReference type="ARBA" id="ARBA00007100"/>
    </source>
</evidence>
<evidence type="ECO:0000313" key="3">
    <source>
        <dbReference type="EMBL" id="MBC9813087.1"/>
    </source>
</evidence>
<dbReference type="Pfam" id="PF13369">
    <property type="entry name" value="Transglut_core2"/>
    <property type="match status" value="1"/>
</dbReference>
<comment type="similarity">
    <text evidence="1">Belongs to the UPF0162 family.</text>
</comment>
<keyword evidence="4" id="KW-1185">Reference proteome</keyword>
<dbReference type="PANTHER" id="PTHR31350">
    <property type="entry name" value="SI:DKEY-261L7.2"/>
    <property type="match status" value="1"/>
</dbReference>
<name>A0A8J6TTG7_9FLAO</name>
<dbReference type="AlphaFoldDB" id="A0A8J6TTG7"/>
<proteinExistence type="inferred from homology"/>